<gene>
    <name evidence="2" type="ORF">SD72_02555</name>
</gene>
<accession>A0A0D0IPP5</accession>
<comment type="caution">
    <text evidence="2">The sequence shown here is derived from an EMBL/GenBank/DDBJ whole genome shotgun (WGS) entry which is preliminary data.</text>
</comment>
<dbReference type="AlphaFoldDB" id="A0A0D0IPP5"/>
<sequence>MLAVCGPVLGVLTGALVTVPVAVAGIQNTLPLSPSAVVSLDAGGQVYLLAPAREAARLDHSVCRASATNGTPVRLESISVAGLNTHFAGSRYHSFARVTAEGASVVTITCETQGVQVITAPPFDLRGFFGPFVRWTVGGLMAGAIGLVGVVTGLVLLSRRRP</sequence>
<keyword evidence="1" id="KW-1133">Transmembrane helix</keyword>
<proteinExistence type="predicted"/>
<name>A0A0D0IPP5_9MICO</name>
<keyword evidence="3" id="KW-1185">Reference proteome</keyword>
<feature type="transmembrane region" description="Helical" evidence="1">
    <location>
        <begin position="132"/>
        <end position="157"/>
    </location>
</feature>
<evidence type="ECO:0000256" key="1">
    <source>
        <dbReference type="SAM" id="Phobius"/>
    </source>
</evidence>
<dbReference type="EMBL" id="JXSQ01000002">
    <property type="protein sequence ID" value="KIP53564.1"/>
    <property type="molecule type" value="Genomic_DNA"/>
</dbReference>
<protein>
    <submittedName>
        <fullName evidence="2">Uncharacterized protein</fullName>
    </submittedName>
</protein>
<keyword evidence="1" id="KW-0472">Membrane</keyword>
<keyword evidence="1" id="KW-0812">Transmembrane</keyword>
<evidence type="ECO:0000313" key="3">
    <source>
        <dbReference type="Proteomes" id="UP000032120"/>
    </source>
</evidence>
<reference evidence="2 3" key="1">
    <citation type="submission" date="2015-01" db="EMBL/GenBank/DDBJ databases">
        <title>Draft genome sequence of Leucobacter komagatae strain VKM ST2845.</title>
        <authorList>
            <person name="Karlyshev A.V."/>
            <person name="Kudryashova E.B."/>
        </authorList>
    </citation>
    <scope>NUCLEOTIDE SEQUENCE [LARGE SCALE GENOMIC DNA]</scope>
    <source>
        <strain evidence="2 3">VKM ST2845</strain>
    </source>
</reference>
<organism evidence="2 3">
    <name type="scientific">Leucobacter komagatae</name>
    <dbReference type="NCBI Taxonomy" id="55969"/>
    <lineage>
        <taxon>Bacteria</taxon>
        <taxon>Bacillati</taxon>
        <taxon>Actinomycetota</taxon>
        <taxon>Actinomycetes</taxon>
        <taxon>Micrococcales</taxon>
        <taxon>Microbacteriaceae</taxon>
        <taxon>Leucobacter</taxon>
    </lineage>
</organism>
<dbReference type="Proteomes" id="UP000032120">
    <property type="component" value="Unassembled WGS sequence"/>
</dbReference>
<evidence type="ECO:0000313" key="2">
    <source>
        <dbReference type="EMBL" id="KIP53564.1"/>
    </source>
</evidence>